<dbReference type="SUPFAM" id="SSF53328">
    <property type="entry name" value="Formyltransferase"/>
    <property type="match status" value="1"/>
</dbReference>
<dbReference type="PANTHER" id="PTHR42706">
    <property type="entry name" value="FORMYLTETRAHYDROFOLATE DEFORMYLASE"/>
    <property type="match status" value="1"/>
</dbReference>
<evidence type="ECO:0000313" key="7">
    <source>
        <dbReference type="Proteomes" id="UP000501602"/>
    </source>
</evidence>
<name>A0A6H1UFR8_9GAMM</name>
<dbReference type="SUPFAM" id="SSF55021">
    <property type="entry name" value="ACT-like"/>
    <property type="match status" value="1"/>
</dbReference>
<dbReference type="HAMAP" id="MF_01927">
    <property type="entry name" value="PurU"/>
    <property type="match status" value="1"/>
</dbReference>
<comment type="similarity">
    <text evidence="3">Belongs to the PurU family.</text>
</comment>
<dbReference type="EC" id="3.5.1.10" evidence="3 4"/>
<reference evidence="6 7" key="1">
    <citation type="submission" date="2020-04" db="EMBL/GenBank/DDBJ databases">
        <title>Ferrimonas sp. S7 isolated from sea water.</title>
        <authorList>
            <person name="Bae S.S."/>
            <person name="Baek K."/>
        </authorList>
    </citation>
    <scope>NUCLEOTIDE SEQUENCE [LARGE SCALE GENOMIC DNA]</scope>
    <source>
        <strain evidence="6 7">S7</strain>
    </source>
</reference>
<dbReference type="PRINTS" id="PR01575">
    <property type="entry name" value="FFH4HYDRLASE"/>
</dbReference>
<dbReference type="RefSeq" id="WP_168660729.1">
    <property type="nucleotide sequence ID" value="NZ_CP051180.1"/>
</dbReference>
<dbReference type="Gene3D" id="3.40.50.170">
    <property type="entry name" value="Formyl transferase, N-terminal domain"/>
    <property type="match status" value="1"/>
</dbReference>
<comment type="pathway">
    <text evidence="3">Purine metabolism; IMP biosynthesis via de novo pathway; formate from 10-formyl-5,6,7,8-tetrahydrofolate: step 1/1.</text>
</comment>
<protein>
    <recommendedName>
        <fullName evidence="3 4">Formyltetrahydrofolate deformylase</fullName>
        <ecNumber evidence="3 4">3.5.1.10</ecNumber>
    </recommendedName>
    <alternativeName>
        <fullName evidence="3">Formyl-FH(4) hydrolase</fullName>
    </alternativeName>
</protein>
<feature type="domain" description="ACT" evidence="5">
    <location>
        <begin position="6"/>
        <end position="79"/>
    </location>
</feature>
<gene>
    <name evidence="3 6" type="primary">purU</name>
    <name evidence="6" type="ORF">HER31_11570</name>
</gene>
<dbReference type="Pfam" id="PF01842">
    <property type="entry name" value="ACT"/>
    <property type="match status" value="1"/>
</dbReference>
<evidence type="ECO:0000256" key="2">
    <source>
        <dbReference type="ARBA" id="ARBA00022801"/>
    </source>
</evidence>
<dbReference type="InterPro" id="IPR036477">
    <property type="entry name" value="Formyl_transf_N_sf"/>
</dbReference>
<evidence type="ECO:0000256" key="4">
    <source>
        <dbReference type="NCBIfam" id="TIGR00655"/>
    </source>
</evidence>
<dbReference type="UniPathway" id="UPA00074">
    <property type="reaction ID" value="UER00170"/>
</dbReference>
<proteinExistence type="inferred from homology"/>
<feature type="active site" evidence="3">
    <location>
        <position position="222"/>
    </location>
</feature>
<dbReference type="EMBL" id="CP051180">
    <property type="protein sequence ID" value="QIZ77469.1"/>
    <property type="molecule type" value="Genomic_DNA"/>
</dbReference>
<dbReference type="PANTHER" id="PTHR42706:SF1">
    <property type="entry name" value="FORMYLTETRAHYDROFOLATE DEFORMYLASE 2, MITOCHONDRIAL"/>
    <property type="match status" value="1"/>
</dbReference>
<organism evidence="6 7">
    <name type="scientific">Ferrimonas lipolytica</name>
    <dbReference type="NCBI Taxonomy" id="2724191"/>
    <lineage>
        <taxon>Bacteria</taxon>
        <taxon>Pseudomonadati</taxon>
        <taxon>Pseudomonadota</taxon>
        <taxon>Gammaproteobacteria</taxon>
        <taxon>Alteromonadales</taxon>
        <taxon>Ferrimonadaceae</taxon>
        <taxon>Ferrimonas</taxon>
    </lineage>
</organism>
<accession>A0A6H1UFR8</accession>
<dbReference type="NCBIfam" id="NF004684">
    <property type="entry name" value="PRK06027.1"/>
    <property type="match status" value="1"/>
</dbReference>
<dbReference type="KEGG" id="fes:HER31_11570"/>
<evidence type="ECO:0000256" key="3">
    <source>
        <dbReference type="HAMAP-Rule" id="MF_01927"/>
    </source>
</evidence>
<dbReference type="NCBIfam" id="TIGR00655">
    <property type="entry name" value="PurU"/>
    <property type="match status" value="1"/>
</dbReference>
<keyword evidence="1 3" id="KW-0554">One-carbon metabolism</keyword>
<evidence type="ECO:0000256" key="1">
    <source>
        <dbReference type="ARBA" id="ARBA00022563"/>
    </source>
</evidence>
<dbReference type="InterPro" id="IPR004810">
    <property type="entry name" value="PurU"/>
</dbReference>
<keyword evidence="7" id="KW-1185">Reference proteome</keyword>
<keyword evidence="3" id="KW-0658">Purine biosynthesis</keyword>
<dbReference type="InterPro" id="IPR002912">
    <property type="entry name" value="ACT_dom"/>
</dbReference>
<dbReference type="Gene3D" id="3.30.70.260">
    <property type="match status" value="1"/>
</dbReference>
<dbReference type="AlphaFoldDB" id="A0A6H1UFR8"/>
<dbReference type="PROSITE" id="PS51671">
    <property type="entry name" value="ACT"/>
    <property type="match status" value="1"/>
</dbReference>
<comment type="function">
    <text evidence="3">Catalyzes the hydrolysis of 10-formyltetrahydrofolate (formyl-FH4) to formate and tetrahydrofolate (FH4).</text>
</comment>
<comment type="catalytic activity">
    <reaction evidence="3">
        <text>(6R)-10-formyltetrahydrofolate + H2O = (6S)-5,6,7,8-tetrahydrofolate + formate + H(+)</text>
        <dbReference type="Rhea" id="RHEA:19833"/>
        <dbReference type="ChEBI" id="CHEBI:15377"/>
        <dbReference type="ChEBI" id="CHEBI:15378"/>
        <dbReference type="ChEBI" id="CHEBI:15740"/>
        <dbReference type="ChEBI" id="CHEBI:57453"/>
        <dbReference type="ChEBI" id="CHEBI:195366"/>
        <dbReference type="EC" id="3.5.1.10"/>
    </reaction>
</comment>
<evidence type="ECO:0000313" key="6">
    <source>
        <dbReference type="EMBL" id="QIZ77469.1"/>
    </source>
</evidence>
<sequence length="277" mass="31364">MNSKWVLLVDTVDKIGLIHQITGVLHRHNINIDKNTEYVDKAQNLFFMRSEIEGDIEQQQLLDELHQIIPSAHVQLKPMAKKNIVVLVTKEAHAIGDILIKHQFDALNANILAVVGNRDNLQGLVEKFDIPFHYVSHEGLSREEHETAVQATIDQYQPDYLILAKYMRILTPQFVESYPSQIINIHHSFLPAFIGANPYKQAFERGVKIIGATAHFVNNNLDEGPIICQNVIPVDHSDSWQQMASKGRDVERTVLANALRLVLDDQVFVSGNKTVLL</sequence>
<dbReference type="GO" id="GO:0006189">
    <property type="term" value="P:'de novo' IMP biosynthetic process"/>
    <property type="evidence" value="ECO:0007669"/>
    <property type="project" value="UniProtKB-UniRule"/>
</dbReference>
<evidence type="ECO:0000259" key="5">
    <source>
        <dbReference type="PROSITE" id="PS51671"/>
    </source>
</evidence>
<dbReference type="GO" id="GO:0008864">
    <property type="term" value="F:formyltetrahydrofolate deformylase activity"/>
    <property type="evidence" value="ECO:0007669"/>
    <property type="project" value="UniProtKB-UniRule"/>
</dbReference>
<dbReference type="InterPro" id="IPR045865">
    <property type="entry name" value="ACT-like_dom_sf"/>
</dbReference>
<dbReference type="Proteomes" id="UP000501602">
    <property type="component" value="Chromosome"/>
</dbReference>
<dbReference type="GO" id="GO:0006730">
    <property type="term" value="P:one-carbon metabolic process"/>
    <property type="evidence" value="ECO:0007669"/>
    <property type="project" value="UniProtKB-KW"/>
</dbReference>
<dbReference type="Pfam" id="PF00551">
    <property type="entry name" value="Formyl_trans_N"/>
    <property type="match status" value="1"/>
</dbReference>
<keyword evidence="2 3" id="KW-0378">Hydrolase</keyword>
<dbReference type="PIRSF" id="PIRSF036480">
    <property type="entry name" value="FormyFH4_hydr"/>
    <property type="match status" value="1"/>
</dbReference>
<dbReference type="InterPro" id="IPR002376">
    <property type="entry name" value="Formyl_transf_N"/>
</dbReference>